<dbReference type="InterPro" id="IPR003607">
    <property type="entry name" value="HD/PDEase_dom"/>
</dbReference>
<dbReference type="GO" id="GO:0008081">
    <property type="term" value="F:phosphoric diester hydrolase activity"/>
    <property type="evidence" value="ECO:0007669"/>
    <property type="project" value="UniProtKB-ARBA"/>
</dbReference>
<evidence type="ECO:0000256" key="1">
    <source>
        <dbReference type="PROSITE-ProRule" id="PRU00169"/>
    </source>
</evidence>
<keyword evidence="5" id="KW-1185">Reference proteome</keyword>
<dbReference type="RefSeq" id="WP_138326010.1">
    <property type="nucleotide sequence ID" value="NZ_VCDI01000003.1"/>
</dbReference>
<dbReference type="PROSITE" id="PS50110">
    <property type="entry name" value="RESPONSE_REGULATORY"/>
    <property type="match status" value="1"/>
</dbReference>
<dbReference type="SUPFAM" id="SSF52172">
    <property type="entry name" value="CheY-like"/>
    <property type="match status" value="1"/>
</dbReference>
<dbReference type="GO" id="GO:0000160">
    <property type="term" value="P:phosphorelay signal transduction system"/>
    <property type="evidence" value="ECO:0007669"/>
    <property type="project" value="InterPro"/>
</dbReference>
<dbReference type="PROSITE" id="PS51832">
    <property type="entry name" value="HD_GYP"/>
    <property type="match status" value="1"/>
</dbReference>
<proteinExistence type="predicted"/>
<feature type="domain" description="Response regulatory" evidence="2">
    <location>
        <begin position="6"/>
        <end position="126"/>
    </location>
</feature>
<dbReference type="EMBL" id="VCDI01000003">
    <property type="protein sequence ID" value="TLU72548.1"/>
    <property type="molecule type" value="Genomic_DNA"/>
</dbReference>
<evidence type="ECO:0000259" key="3">
    <source>
        <dbReference type="PROSITE" id="PS51832"/>
    </source>
</evidence>
<dbReference type="SMART" id="SM00471">
    <property type="entry name" value="HDc"/>
    <property type="match status" value="1"/>
</dbReference>
<evidence type="ECO:0000259" key="2">
    <source>
        <dbReference type="PROSITE" id="PS50110"/>
    </source>
</evidence>
<dbReference type="PANTHER" id="PTHR43155">
    <property type="entry name" value="CYCLIC DI-GMP PHOSPHODIESTERASE PA4108-RELATED"/>
    <property type="match status" value="1"/>
</dbReference>
<dbReference type="SUPFAM" id="SSF109604">
    <property type="entry name" value="HD-domain/PDEase-like"/>
    <property type="match status" value="1"/>
</dbReference>
<dbReference type="Pfam" id="PF13487">
    <property type="entry name" value="HD_5"/>
    <property type="match status" value="1"/>
</dbReference>
<dbReference type="InterPro" id="IPR011006">
    <property type="entry name" value="CheY-like_superfamily"/>
</dbReference>
<dbReference type="Gene3D" id="3.40.50.2300">
    <property type="match status" value="1"/>
</dbReference>
<dbReference type="PANTHER" id="PTHR43155:SF2">
    <property type="entry name" value="CYCLIC DI-GMP PHOSPHODIESTERASE PA4108"/>
    <property type="match status" value="1"/>
</dbReference>
<dbReference type="Gene3D" id="1.10.3210.10">
    <property type="entry name" value="Hypothetical protein af1432"/>
    <property type="match status" value="1"/>
</dbReference>
<evidence type="ECO:0000313" key="4">
    <source>
        <dbReference type="EMBL" id="TLU72548.1"/>
    </source>
</evidence>
<sequence length="372" mass="39647">MAQAQSILLVTSDPEAVQPVRRSLALLQPVQTLCLTDPRDDAIRHMLAHGDGVSVIVSDVVPRGVDIVRGLRGLLDPFRLLKTPILCLVTRTSPRDEVQAWALGASAVLATGSTSGALVAAVRGMLQPGETHPGLQPPELERQLAVAVTDVGVAVADMLSSAKQGGRISTPAIAEASGSMLQGIGTVGISAWMRLVSEVDDQTYRHCMMVAGFVAAFAMSLGFSHGDCDRLTRAALMHDIGKAFIPLDILNKPGPLDATQAALMRSHACLGDDLLRAQGGHGEMTLDVVRHHHEHLDGSGYPDGLSGRGISDPVRIATICDIFAALIERRAYKSPMTDAEAFQIMRGMTGKLDMQLLTMFGRLFARPMPRSA</sequence>
<dbReference type="CDD" id="cd00077">
    <property type="entry name" value="HDc"/>
    <property type="match status" value="1"/>
</dbReference>
<dbReference type="InterPro" id="IPR006675">
    <property type="entry name" value="HDIG_dom"/>
</dbReference>
<gene>
    <name evidence="4" type="ORF">FE263_10865</name>
</gene>
<dbReference type="Proteomes" id="UP000305654">
    <property type="component" value="Unassembled WGS sequence"/>
</dbReference>
<accession>A0A5R9JE25</accession>
<feature type="domain" description="HD-GYP" evidence="3">
    <location>
        <begin position="181"/>
        <end position="372"/>
    </location>
</feature>
<dbReference type="InterPro" id="IPR001789">
    <property type="entry name" value="Sig_transdc_resp-reg_receiver"/>
</dbReference>
<feature type="modified residue" description="4-aspartylphosphate" evidence="1">
    <location>
        <position position="59"/>
    </location>
</feature>
<dbReference type="InterPro" id="IPR037522">
    <property type="entry name" value="HD_GYP_dom"/>
</dbReference>
<keyword evidence="1" id="KW-0597">Phosphoprotein</keyword>
<dbReference type="NCBIfam" id="TIGR00277">
    <property type="entry name" value="HDIG"/>
    <property type="match status" value="1"/>
</dbReference>
<evidence type="ECO:0000313" key="5">
    <source>
        <dbReference type="Proteomes" id="UP000305654"/>
    </source>
</evidence>
<organism evidence="4 5">
    <name type="scientific">Lichenicoccus roseus</name>
    <dbReference type="NCBI Taxonomy" id="2683649"/>
    <lineage>
        <taxon>Bacteria</taxon>
        <taxon>Pseudomonadati</taxon>
        <taxon>Pseudomonadota</taxon>
        <taxon>Alphaproteobacteria</taxon>
        <taxon>Acetobacterales</taxon>
        <taxon>Acetobacteraceae</taxon>
        <taxon>Lichenicoccus</taxon>
    </lineage>
</organism>
<reference evidence="4 5" key="1">
    <citation type="submission" date="2019-05" db="EMBL/GenBank/DDBJ databases">
        <authorList>
            <person name="Pankratov T."/>
            <person name="Grouzdev D."/>
        </authorList>
    </citation>
    <scope>NUCLEOTIDE SEQUENCE [LARGE SCALE GENOMIC DNA]</scope>
    <source>
        <strain evidence="4 5">KEBCLARHB70R</strain>
    </source>
</reference>
<dbReference type="AlphaFoldDB" id="A0A5R9JE25"/>
<dbReference type="OrthoDB" id="9176789at2"/>
<comment type="caution">
    <text evidence="4">The sequence shown here is derived from an EMBL/GenBank/DDBJ whole genome shotgun (WGS) entry which is preliminary data.</text>
</comment>
<protein>
    <submittedName>
        <fullName evidence="4">HD domain-containing protein</fullName>
    </submittedName>
</protein>
<name>A0A5R9JE25_9PROT</name>